<dbReference type="RefSeq" id="WP_160738645.1">
    <property type="nucleotide sequence ID" value="NZ_WTYQ01000002.1"/>
</dbReference>
<dbReference type="EMBL" id="WTYQ01000002">
    <property type="protein sequence ID" value="MXP25409.1"/>
    <property type="molecule type" value="Genomic_DNA"/>
</dbReference>
<name>A0A845A7W3_9SPHN</name>
<evidence type="ECO:0000313" key="1">
    <source>
        <dbReference type="EMBL" id="MXP25409.1"/>
    </source>
</evidence>
<keyword evidence="2" id="KW-1185">Reference proteome</keyword>
<dbReference type="Proteomes" id="UP000460561">
    <property type="component" value="Unassembled WGS sequence"/>
</dbReference>
<accession>A0A845A7W3</accession>
<protein>
    <submittedName>
        <fullName evidence="1">Uncharacterized protein</fullName>
    </submittedName>
</protein>
<dbReference type="AlphaFoldDB" id="A0A845A7W3"/>
<evidence type="ECO:0000313" key="2">
    <source>
        <dbReference type="Proteomes" id="UP000460561"/>
    </source>
</evidence>
<reference evidence="1 2" key="1">
    <citation type="submission" date="2019-12" db="EMBL/GenBank/DDBJ databases">
        <title>Genomic-based taxomic classification of the family Erythrobacteraceae.</title>
        <authorList>
            <person name="Xu L."/>
        </authorList>
    </citation>
    <scope>NUCLEOTIDE SEQUENCE [LARGE SCALE GENOMIC DNA]</scope>
    <source>
        <strain evidence="1 2">DSM 18604</strain>
    </source>
</reference>
<proteinExistence type="predicted"/>
<gene>
    <name evidence="1" type="ORF">GRI39_05045</name>
</gene>
<comment type="caution">
    <text evidence="1">The sequence shown here is derived from an EMBL/GenBank/DDBJ whole genome shotgun (WGS) entry which is preliminary data.</text>
</comment>
<dbReference type="OrthoDB" id="9777007at2"/>
<organism evidence="1 2">
    <name type="scientific">Altericroceibacterium indicum</name>
    <dbReference type="NCBI Taxonomy" id="374177"/>
    <lineage>
        <taxon>Bacteria</taxon>
        <taxon>Pseudomonadati</taxon>
        <taxon>Pseudomonadota</taxon>
        <taxon>Alphaproteobacteria</taxon>
        <taxon>Sphingomonadales</taxon>
        <taxon>Erythrobacteraceae</taxon>
        <taxon>Altericroceibacterium</taxon>
    </lineage>
</organism>
<sequence length="73" mass="7518">MIASNPRAGACLLSLAAAIALRPAFILEGAILLVRTGFSQRRPDKAACLGTAERSPIVVPKLHLPGLSAVLTA</sequence>